<gene>
    <name evidence="10" type="ORF">QQ020_24440</name>
</gene>
<feature type="region of interest" description="Disordered" evidence="7">
    <location>
        <begin position="480"/>
        <end position="500"/>
    </location>
</feature>
<protein>
    <submittedName>
        <fullName evidence="10">Sulfatase</fullName>
    </submittedName>
</protein>
<accession>A0ABT8LBU5</accession>
<evidence type="ECO:0000256" key="4">
    <source>
        <dbReference type="ARBA" id="ARBA00022729"/>
    </source>
</evidence>
<evidence type="ECO:0000256" key="6">
    <source>
        <dbReference type="ARBA" id="ARBA00022837"/>
    </source>
</evidence>
<evidence type="ECO:0000256" key="1">
    <source>
        <dbReference type="ARBA" id="ARBA00001913"/>
    </source>
</evidence>
<dbReference type="InterPro" id="IPR000917">
    <property type="entry name" value="Sulfatase_N"/>
</dbReference>
<dbReference type="Proteomes" id="UP001172083">
    <property type="component" value="Unassembled WGS sequence"/>
</dbReference>
<dbReference type="PROSITE" id="PS00149">
    <property type="entry name" value="SULFATASE_2"/>
    <property type="match status" value="1"/>
</dbReference>
<feature type="signal peptide" evidence="8">
    <location>
        <begin position="1"/>
        <end position="28"/>
    </location>
</feature>
<keyword evidence="5" id="KW-0378">Hydrolase</keyword>
<feature type="domain" description="Sulfatase N-terminal" evidence="9">
    <location>
        <begin position="39"/>
        <end position="353"/>
    </location>
</feature>
<keyword evidence="4 8" id="KW-0732">Signal</keyword>
<evidence type="ECO:0000313" key="10">
    <source>
        <dbReference type="EMBL" id="MDN5215250.1"/>
    </source>
</evidence>
<comment type="similarity">
    <text evidence="2">Belongs to the sulfatase family.</text>
</comment>
<dbReference type="EMBL" id="JAUJEB010000006">
    <property type="protein sequence ID" value="MDN5215250.1"/>
    <property type="molecule type" value="Genomic_DNA"/>
</dbReference>
<dbReference type="CDD" id="cd16144">
    <property type="entry name" value="ARS_like"/>
    <property type="match status" value="1"/>
</dbReference>
<dbReference type="InterPro" id="IPR024607">
    <property type="entry name" value="Sulfatase_CS"/>
</dbReference>
<dbReference type="Gene3D" id="3.40.720.10">
    <property type="entry name" value="Alkaline Phosphatase, subunit A"/>
    <property type="match status" value="1"/>
</dbReference>
<dbReference type="InterPro" id="IPR017850">
    <property type="entry name" value="Alkaline_phosphatase_core_sf"/>
</dbReference>
<dbReference type="InterPro" id="IPR050738">
    <property type="entry name" value="Sulfatase"/>
</dbReference>
<evidence type="ECO:0000256" key="5">
    <source>
        <dbReference type="ARBA" id="ARBA00022801"/>
    </source>
</evidence>
<evidence type="ECO:0000256" key="3">
    <source>
        <dbReference type="ARBA" id="ARBA00022723"/>
    </source>
</evidence>
<sequence length="500" mass="56424">MAIFIRQKKTFCALITYIAVLLSHPIFCQDTGEKDSLKPNIIFILVDDFGWNQVGCYGSKIVRTPNLDNLAREGAKFTSAYAMPQCSPTRAAFLSGKYPARSGMTKVINNRFFGSAPMLTPKVRKKLPPEWYSLAKMLKSSGYTTGISGKWHVADNYPLAPIKEKKGMAYFNAYGFDWAGDASEGKAKNDKAVMDITHEILGFIDQNKANPFFAYVSHFTTHSPLAAPDTLVEKYVKEGYTRMTDKWGIIPERPTADFLAMTEHLDYSIGLIVEKLEKLGLTENTLIAVMGDNGALGRFWDHTPLRESKGSLYEGGIRVPLIMKWPKAIKPGIEVETPVHIIDLYPTFMEIAGGRGKQGYKNDGVSLTPLIFNKGTFNREVLYFHHPHYVPMYGKTPGSIVRKGDYKLIYYFGDYLNTEGLEAEHRKLYGKLELGEKIELFNVKEDIGEKKDLSAAMPEKVNEMMSLLRDWWEETEAALPVKNPDYNPNDPFAETVNKER</sequence>
<feature type="chain" id="PRO_5045998553" evidence="8">
    <location>
        <begin position="29"/>
        <end position="500"/>
    </location>
</feature>
<dbReference type="Gene3D" id="3.30.1120.10">
    <property type="match status" value="1"/>
</dbReference>
<dbReference type="PANTHER" id="PTHR42693">
    <property type="entry name" value="ARYLSULFATASE FAMILY MEMBER"/>
    <property type="match status" value="1"/>
</dbReference>
<keyword evidence="6" id="KW-0106">Calcium</keyword>
<name>A0ABT8LBU5_9BACT</name>
<evidence type="ECO:0000256" key="7">
    <source>
        <dbReference type="SAM" id="MobiDB-lite"/>
    </source>
</evidence>
<evidence type="ECO:0000256" key="8">
    <source>
        <dbReference type="SAM" id="SignalP"/>
    </source>
</evidence>
<evidence type="ECO:0000313" key="11">
    <source>
        <dbReference type="Proteomes" id="UP001172083"/>
    </source>
</evidence>
<dbReference type="SUPFAM" id="SSF53649">
    <property type="entry name" value="Alkaline phosphatase-like"/>
    <property type="match status" value="1"/>
</dbReference>
<reference evidence="10" key="1">
    <citation type="submission" date="2023-06" db="EMBL/GenBank/DDBJ databases">
        <title>Genomic of Agaribacillus aureum.</title>
        <authorList>
            <person name="Wang G."/>
        </authorList>
    </citation>
    <scope>NUCLEOTIDE SEQUENCE</scope>
    <source>
        <strain evidence="10">BMA12</strain>
    </source>
</reference>
<keyword evidence="11" id="KW-1185">Reference proteome</keyword>
<organism evidence="10 11">
    <name type="scientific">Agaribacillus aureus</name>
    <dbReference type="NCBI Taxonomy" id="3051825"/>
    <lineage>
        <taxon>Bacteria</taxon>
        <taxon>Pseudomonadati</taxon>
        <taxon>Bacteroidota</taxon>
        <taxon>Cytophagia</taxon>
        <taxon>Cytophagales</taxon>
        <taxon>Splendidivirgaceae</taxon>
        <taxon>Agaribacillus</taxon>
    </lineage>
</organism>
<dbReference type="RefSeq" id="WP_346760588.1">
    <property type="nucleotide sequence ID" value="NZ_JAUJEB010000006.1"/>
</dbReference>
<comment type="cofactor">
    <cofactor evidence="1">
        <name>Ca(2+)</name>
        <dbReference type="ChEBI" id="CHEBI:29108"/>
    </cofactor>
</comment>
<proteinExistence type="inferred from homology"/>
<comment type="caution">
    <text evidence="10">The sequence shown here is derived from an EMBL/GenBank/DDBJ whole genome shotgun (WGS) entry which is preliminary data.</text>
</comment>
<dbReference type="Pfam" id="PF00884">
    <property type="entry name" value="Sulfatase"/>
    <property type="match status" value="1"/>
</dbReference>
<dbReference type="PANTHER" id="PTHR42693:SF42">
    <property type="entry name" value="ARYLSULFATASE G"/>
    <property type="match status" value="1"/>
</dbReference>
<evidence type="ECO:0000256" key="2">
    <source>
        <dbReference type="ARBA" id="ARBA00008779"/>
    </source>
</evidence>
<keyword evidence="3" id="KW-0479">Metal-binding</keyword>
<evidence type="ECO:0000259" key="9">
    <source>
        <dbReference type="Pfam" id="PF00884"/>
    </source>
</evidence>